<name>A0AA38C815_TAXCH</name>
<dbReference type="EMBL" id="JAHRHJ020000215">
    <property type="protein sequence ID" value="KAH9294328.1"/>
    <property type="molecule type" value="Genomic_DNA"/>
</dbReference>
<reference evidence="1 2" key="1">
    <citation type="journal article" date="2021" name="Nat. Plants">
        <title>The Taxus genome provides insights into paclitaxel biosynthesis.</title>
        <authorList>
            <person name="Xiong X."/>
            <person name="Gou J."/>
            <person name="Liao Q."/>
            <person name="Li Y."/>
            <person name="Zhou Q."/>
            <person name="Bi G."/>
            <person name="Li C."/>
            <person name="Du R."/>
            <person name="Wang X."/>
            <person name="Sun T."/>
            <person name="Guo L."/>
            <person name="Liang H."/>
            <person name="Lu P."/>
            <person name="Wu Y."/>
            <person name="Zhang Z."/>
            <person name="Ro D.K."/>
            <person name="Shang Y."/>
            <person name="Huang S."/>
            <person name="Yan J."/>
        </authorList>
    </citation>
    <scope>NUCLEOTIDE SEQUENCE [LARGE SCALE GENOMIC DNA]</scope>
    <source>
        <strain evidence="1">Ta-2019</strain>
    </source>
</reference>
<organism evidence="1 2">
    <name type="scientific">Taxus chinensis</name>
    <name type="common">Chinese yew</name>
    <name type="synonym">Taxus wallichiana var. chinensis</name>
    <dbReference type="NCBI Taxonomy" id="29808"/>
    <lineage>
        <taxon>Eukaryota</taxon>
        <taxon>Viridiplantae</taxon>
        <taxon>Streptophyta</taxon>
        <taxon>Embryophyta</taxon>
        <taxon>Tracheophyta</taxon>
        <taxon>Spermatophyta</taxon>
        <taxon>Pinopsida</taxon>
        <taxon>Pinidae</taxon>
        <taxon>Conifers II</taxon>
        <taxon>Cupressales</taxon>
        <taxon>Taxaceae</taxon>
        <taxon>Taxus</taxon>
    </lineage>
</organism>
<protein>
    <submittedName>
        <fullName evidence="1">Uncharacterized protein</fullName>
    </submittedName>
</protein>
<feature type="non-terminal residue" evidence="1">
    <location>
        <position position="140"/>
    </location>
</feature>
<comment type="caution">
    <text evidence="1">The sequence shown here is derived from an EMBL/GenBank/DDBJ whole genome shotgun (WGS) entry which is preliminary data.</text>
</comment>
<proteinExistence type="predicted"/>
<evidence type="ECO:0000313" key="2">
    <source>
        <dbReference type="Proteomes" id="UP000824469"/>
    </source>
</evidence>
<sequence length="140" mass="16154">MSAEAMGGTVVHREPTDVTPLRNNPHCWDIFEWAGWKNYFQLLTKYSNERAEQFTRTFDGQQAMVAGISFPVTEDLIGQVTGLPQNGENWEEKPNAQQIRQQFFQGEQYNQTKGGIETRSLPEAWREIVTFIIKYFTCEG</sequence>
<dbReference type="Proteomes" id="UP000824469">
    <property type="component" value="Unassembled WGS sequence"/>
</dbReference>
<dbReference type="AlphaFoldDB" id="A0AA38C815"/>
<accession>A0AA38C815</accession>
<evidence type="ECO:0000313" key="1">
    <source>
        <dbReference type="EMBL" id="KAH9294328.1"/>
    </source>
</evidence>
<gene>
    <name evidence="1" type="ORF">KI387_040468</name>
</gene>
<keyword evidence="2" id="KW-1185">Reference proteome</keyword>